<evidence type="ECO:0000256" key="1">
    <source>
        <dbReference type="ARBA" id="ARBA00009677"/>
    </source>
</evidence>
<gene>
    <name evidence="4" type="ORF">BKE30_00590</name>
</gene>
<sequence>MKNFYILPLACAIAALSACSPAPVKQEIIIPVTPQPAPQPLVLRKVEPETSAPHYPLNPRNYKQPLNPVIVQQIREALTPKIINPATGEVVTRLPIRVPEDAAVINQNTTTAVADSNNSLNTADSSQAQSQNLPTTTNNSADNANVTAANLANSSTSTANGTASSLLTDSNGLPVAEPQDTQAALFKIDPALKLDEQAVASLVASQSQAAATPATSTADNTAAVTTDAAPTSNTTDLAANPANTEVTAQTVASPAVDATTAIIPVQIAASTTPKILIPIHQQQMNKSAGMPAPSNATLDVTEMDKDITLIEGKARHYPTYFKDKYERWKAEKKIKLLTQQLDLLAVDPRASYEVLLRAMKAHVLARNMDTGPDSAFKSAVYFQRLLKLKPADPETSFWYGFSLGEGGGFRESISHLDTAVKAEYQEAYLALAHSYLQMEDKKNALTVLSNYKIKYPDETIKTDQLIAEIQAGKRYSIWQ</sequence>
<evidence type="ECO:0000256" key="3">
    <source>
        <dbReference type="SAM" id="SignalP"/>
    </source>
</evidence>
<dbReference type="PROSITE" id="PS51257">
    <property type="entry name" value="PROKAR_LIPOPROTEIN"/>
    <property type="match status" value="1"/>
</dbReference>
<feature type="chain" id="PRO_5012413447" description="Tetratricopeptide repeat protein" evidence="3">
    <location>
        <begin position="23"/>
        <end position="479"/>
    </location>
</feature>
<feature type="region of interest" description="Disordered" evidence="2">
    <location>
        <begin position="210"/>
        <end position="238"/>
    </location>
</feature>
<evidence type="ECO:0000313" key="5">
    <source>
        <dbReference type="Proteomes" id="UP000192132"/>
    </source>
</evidence>
<protein>
    <recommendedName>
        <fullName evidence="6">Tetratricopeptide repeat protein</fullName>
    </recommendedName>
</protein>
<keyword evidence="3" id="KW-0732">Signal</keyword>
<dbReference type="EMBL" id="MLCN01000002">
    <property type="protein sequence ID" value="ONG42228.1"/>
    <property type="molecule type" value="Genomic_DNA"/>
</dbReference>
<dbReference type="InterPro" id="IPR019776">
    <property type="entry name" value="Flagellar_basal_body_rod_CS"/>
</dbReference>
<feature type="signal peptide" evidence="3">
    <location>
        <begin position="1"/>
        <end position="22"/>
    </location>
</feature>
<evidence type="ECO:0008006" key="6">
    <source>
        <dbReference type="Google" id="ProtNLM"/>
    </source>
</evidence>
<dbReference type="Gene3D" id="1.25.40.10">
    <property type="entry name" value="Tetratricopeptide repeat domain"/>
    <property type="match status" value="1"/>
</dbReference>
<name>A0A1S8CYX3_9GAMM</name>
<feature type="region of interest" description="Disordered" evidence="2">
    <location>
        <begin position="115"/>
        <end position="142"/>
    </location>
</feature>
<dbReference type="OrthoDB" id="6656286at2"/>
<accession>A0A1S8CYX3</accession>
<reference evidence="4 5" key="1">
    <citation type="submission" date="2016-10" db="EMBL/GenBank/DDBJ databases">
        <title>Draft Genome sequence of Alkanindiges sp. strain H1.</title>
        <authorList>
            <person name="Subhash Y."/>
            <person name="Lee S."/>
        </authorList>
    </citation>
    <scope>NUCLEOTIDE SEQUENCE [LARGE SCALE GENOMIC DNA]</scope>
    <source>
        <strain evidence="4 5">H1</strain>
    </source>
</reference>
<dbReference type="AlphaFoldDB" id="A0A1S8CYX3"/>
<evidence type="ECO:0000256" key="2">
    <source>
        <dbReference type="SAM" id="MobiDB-lite"/>
    </source>
</evidence>
<feature type="region of interest" description="Disordered" evidence="2">
    <location>
        <begin position="154"/>
        <end position="175"/>
    </location>
</feature>
<feature type="compositionally biased region" description="Low complexity" evidence="2">
    <location>
        <begin position="154"/>
        <end position="168"/>
    </location>
</feature>
<comment type="caution">
    <text evidence="4">The sequence shown here is derived from an EMBL/GenBank/DDBJ whole genome shotgun (WGS) entry which is preliminary data.</text>
</comment>
<dbReference type="SUPFAM" id="SSF48452">
    <property type="entry name" value="TPR-like"/>
    <property type="match status" value="1"/>
</dbReference>
<comment type="similarity">
    <text evidence="1">Belongs to the flagella basal body rod proteins family.</text>
</comment>
<dbReference type="STRING" id="1907941.BKE30_00590"/>
<keyword evidence="5" id="KW-1185">Reference proteome</keyword>
<dbReference type="RefSeq" id="WP_143253610.1">
    <property type="nucleotide sequence ID" value="NZ_MLCN01000002.1"/>
</dbReference>
<organism evidence="4 5">
    <name type="scientific">Alkanindiges hydrocarboniclasticus</name>
    <dbReference type="NCBI Taxonomy" id="1907941"/>
    <lineage>
        <taxon>Bacteria</taxon>
        <taxon>Pseudomonadati</taxon>
        <taxon>Pseudomonadota</taxon>
        <taxon>Gammaproteobacteria</taxon>
        <taxon>Moraxellales</taxon>
        <taxon>Moraxellaceae</taxon>
        <taxon>Alkanindiges</taxon>
    </lineage>
</organism>
<feature type="compositionally biased region" description="Low complexity" evidence="2">
    <location>
        <begin position="210"/>
        <end position="232"/>
    </location>
</feature>
<dbReference type="PROSITE" id="PS00588">
    <property type="entry name" value="FLAGELLA_BB_ROD"/>
    <property type="match status" value="1"/>
</dbReference>
<proteinExistence type="inferred from homology"/>
<dbReference type="InterPro" id="IPR011990">
    <property type="entry name" value="TPR-like_helical_dom_sf"/>
</dbReference>
<dbReference type="Proteomes" id="UP000192132">
    <property type="component" value="Unassembled WGS sequence"/>
</dbReference>
<evidence type="ECO:0000313" key="4">
    <source>
        <dbReference type="EMBL" id="ONG42228.1"/>
    </source>
</evidence>